<dbReference type="Pfam" id="PF22977">
    <property type="entry name" value="WHD"/>
    <property type="match status" value="1"/>
</dbReference>
<dbReference type="EMBL" id="HBER01058435">
    <property type="protein sequence ID" value="CAD8553890.1"/>
    <property type="molecule type" value="Transcribed_RNA"/>
</dbReference>
<dbReference type="InterPro" id="IPR054472">
    <property type="entry name" value="WHD"/>
</dbReference>
<dbReference type="PANTHER" id="PTHR23073">
    <property type="entry name" value="26S PROTEASOME REGULATORY SUBUNIT"/>
    <property type="match status" value="1"/>
</dbReference>
<feature type="region of interest" description="Disordered" evidence="4">
    <location>
        <begin position="345"/>
        <end position="366"/>
    </location>
</feature>
<proteinExistence type="inferred from homology"/>
<evidence type="ECO:0000259" key="5">
    <source>
        <dbReference type="SMART" id="SM00382"/>
    </source>
</evidence>
<feature type="compositionally biased region" description="Basic and acidic residues" evidence="4">
    <location>
        <begin position="396"/>
        <end position="405"/>
    </location>
</feature>
<protein>
    <recommendedName>
        <fullName evidence="5">AAA+ ATPase domain-containing protein</fullName>
    </recommendedName>
</protein>
<dbReference type="CDD" id="cd19481">
    <property type="entry name" value="RecA-like_protease"/>
    <property type="match status" value="2"/>
</dbReference>
<keyword evidence="2" id="KW-0547">Nucleotide-binding</keyword>
<dbReference type="SUPFAM" id="SSF52540">
    <property type="entry name" value="P-loop containing nucleoside triphosphate hydrolases"/>
    <property type="match status" value="2"/>
</dbReference>
<dbReference type="AlphaFoldDB" id="A0A7S0JJP7"/>
<dbReference type="Pfam" id="PF00004">
    <property type="entry name" value="AAA"/>
    <property type="match status" value="2"/>
</dbReference>
<evidence type="ECO:0000256" key="2">
    <source>
        <dbReference type="ARBA" id="ARBA00022741"/>
    </source>
</evidence>
<feature type="compositionally biased region" description="Acidic residues" evidence="4">
    <location>
        <begin position="352"/>
        <end position="363"/>
    </location>
</feature>
<organism evidence="6">
    <name type="scientific">Calcidiscus leptoporus</name>
    <dbReference type="NCBI Taxonomy" id="127549"/>
    <lineage>
        <taxon>Eukaryota</taxon>
        <taxon>Haptista</taxon>
        <taxon>Haptophyta</taxon>
        <taxon>Prymnesiophyceae</taxon>
        <taxon>Coccolithales</taxon>
        <taxon>Calcidiscaceae</taxon>
        <taxon>Calcidiscus</taxon>
    </lineage>
</organism>
<keyword evidence="3" id="KW-0067">ATP-binding</keyword>
<sequence>MVRSSHAFTAVKLGSQAFSGSSAMYAGSSKPGVTLSSIVGVTLEELVTFQKSERRHVKQGVVLPASQLLAEIPALQPEAVLLLLELPLSESQLFNIEKADVMRVLKEEPSFDETRIAPKRARKNPPLHADAAHSGSNGAGPLHASLYSLLQFEAAAERLGAGKAMAAAAVAGPSSEGSAPPLHEALHEAAADECPTGPAMAAAAAAAGAAANGGSADGADGEASTPMEIVDDAAAAPLASAPLASRATERKEPPAAVATPMFLGGVDGGCGETADVSAAAGSSKTSDPQDKADAEADREEASRARNGPYENDLEYLQDMFALVKLRSDVARVRRHMEERGQQVVGVRGGANDGDDGDVSDDVDLPPLHMDEPYWGIEDYAYEMDALSRGRFGRNMRHEASKQARHDSKRARKLQNKADRLQERIAKRLQDMSTAQTRLPRLERLASALGLCDFEKNVVVAMIGQAIAPRSIGIMGGANGGGSHSPSKTMQVEVLLRAFASSLQQQIRHRRYFYKTAVLVREGILVLHGDELGADLTQTLAEIDRRMLDFVVGLDTEFSELMDGSHLYTPAVSIDEVVIAENKKKLVIDTVRHFETFTEASKQLELHKKLSYGRGLVLLFYGPSGTGKTMLANALAAMIGKKVLMINFPQLGSNAAGAILKVVFREAKIHDAVLFFDECESIFMDRTKGNLQVNTVLTELERHEGLCVLATNRPMDLDEAMHRRITLAIEFSKPDLLLRERIWRELRPPKLQLKDDVDFMALARKYELPGGFIKNAWLSALSLAVAREGVSCTVSQADLAAGASHQLRGRLAMSQFDRGIVPQRGLEEVELPSSVKEKLRQMVSYSKAQAVLFGQWGFEKQHGRAQGIAALFHGEPGTGKTLAAEAVGFDIGRPLMVVNCAQLMDKYVGESAKNIERVFEEAKAQDAVLVFDESEGLFAERSNEGGSTSRHDSMNVGVLLHHMETFGGMVVAITNRYAQIDTAFHRRFKFILEFPRPDAAARSQLWRLLLPKQTPLKEDVDFGVLGEQFDLTGGAIKSAVFRAAVEASLQTEAAQRVITMSGLQAAAKEEVEKDEGSRRPAGMYT</sequence>
<gene>
    <name evidence="6" type="ORF">CLEP1334_LOCUS29181</name>
</gene>
<feature type="compositionally biased region" description="Basic and acidic residues" evidence="4">
    <location>
        <begin position="287"/>
        <end position="303"/>
    </location>
</feature>
<feature type="domain" description="AAA+ ATPase" evidence="5">
    <location>
        <begin position="613"/>
        <end position="734"/>
    </location>
</feature>
<dbReference type="Gene3D" id="3.40.50.300">
    <property type="entry name" value="P-loop containing nucleotide triphosphate hydrolases"/>
    <property type="match status" value="2"/>
</dbReference>
<feature type="domain" description="AAA+ ATPase" evidence="5">
    <location>
        <begin position="865"/>
        <end position="997"/>
    </location>
</feature>
<evidence type="ECO:0000256" key="4">
    <source>
        <dbReference type="SAM" id="MobiDB-lite"/>
    </source>
</evidence>
<dbReference type="InterPro" id="IPR050221">
    <property type="entry name" value="26S_Proteasome_ATPase"/>
</dbReference>
<evidence type="ECO:0000256" key="3">
    <source>
        <dbReference type="ARBA" id="ARBA00022840"/>
    </source>
</evidence>
<dbReference type="InterPro" id="IPR027417">
    <property type="entry name" value="P-loop_NTPase"/>
</dbReference>
<reference evidence="6" key="1">
    <citation type="submission" date="2021-01" db="EMBL/GenBank/DDBJ databases">
        <authorList>
            <person name="Corre E."/>
            <person name="Pelletier E."/>
            <person name="Niang G."/>
            <person name="Scheremetjew M."/>
            <person name="Finn R."/>
            <person name="Kale V."/>
            <person name="Holt S."/>
            <person name="Cochrane G."/>
            <person name="Meng A."/>
            <person name="Brown T."/>
            <person name="Cohen L."/>
        </authorList>
    </citation>
    <scope>NUCLEOTIDE SEQUENCE</scope>
    <source>
        <strain evidence="6">RCC1130</strain>
    </source>
</reference>
<feature type="region of interest" description="Disordered" evidence="4">
    <location>
        <begin position="396"/>
        <end position="416"/>
    </location>
</feature>
<feature type="region of interest" description="Disordered" evidence="4">
    <location>
        <begin position="114"/>
        <end position="136"/>
    </location>
</feature>
<dbReference type="GO" id="GO:0005524">
    <property type="term" value="F:ATP binding"/>
    <property type="evidence" value="ECO:0007669"/>
    <property type="project" value="UniProtKB-KW"/>
</dbReference>
<feature type="region of interest" description="Disordered" evidence="4">
    <location>
        <begin position="274"/>
        <end position="310"/>
    </location>
</feature>
<accession>A0A7S0JJP7</accession>
<evidence type="ECO:0000256" key="1">
    <source>
        <dbReference type="ARBA" id="ARBA00006914"/>
    </source>
</evidence>
<dbReference type="InterPro" id="IPR003959">
    <property type="entry name" value="ATPase_AAA_core"/>
</dbReference>
<dbReference type="InterPro" id="IPR003593">
    <property type="entry name" value="AAA+_ATPase"/>
</dbReference>
<name>A0A7S0JJP7_9EUKA</name>
<comment type="similarity">
    <text evidence="1">Belongs to the AAA ATPase family.</text>
</comment>
<evidence type="ECO:0000313" key="6">
    <source>
        <dbReference type="EMBL" id="CAD8553890.1"/>
    </source>
</evidence>
<dbReference type="SMART" id="SM00382">
    <property type="entry name" value="AAA"/>
    <property type="match status" value="2"/>
</dbReference>
<dbReference type="GO" id="GO:0016887">
    <property type="term" value="F:ATP hydrolysis activity"/>
    <property type="evidence" value="ECO:0007669"/>
    <property type="project" value="InterPro"/>
</dbReference>